<gene>
    <name evidence="4" type="ORF">URODEC1_LOCUS91924</name>
</gene>
<dbReference type="Proteomes" id="UP001497457">
    <property type="component" value="Chromosome 36b"/>
</dbReference>
<organism evidence="4 5">
    <name type="scientific">Urochloa decumbens</name>
    <dbReference type="NCBI Taxonomy" id="240449"/>
    <lineage>
        <taxon>Eukaryota</taxon>
        <taxon>Viridiplantae</taxon>
        <taxon>Streptophyta</taxon>
        <taxon>Embryophyta</taxon>
        <taxon>Tracheophyta</taxon>
        <taxon>Spermatophyta</taxon>
        <taxon>Magnoliopsida</taxon>
        <taxon>Liliopsida</taxon>
        <taxon>Poales</taxon>
        <taxon>Poaceae</taxon>
        <taxon>PACMAD clade</taxon>
        <taxon>Panicoideae</taxon>
        <taxon>Panicodae</taxon>
        <taxon>Paniceae</taxon>
        <taxon>Melinidinae</taxon>
        <taxon>Urochloa</taxon>
    </lineage>
</organism>
<evidence type="ECO:0000256" key="3">
    <source>
        <dbReference type="ARBA" id="ARBA00023315"/>
    </source>
</evidence>
<dbReference type="GO" id="GO:0016747">
    <property type="term" value="F:acyltransferase activity, transferring groups other than amino-acyl groups"/>
    <property type="evidence" value="ECO:0007669"/>
    <property type="project" value="UniProtKB-ARBA"/>
</dbReference>
<dbReference type="InterPro" id="IPR050317">
    <property type="entry name" value="Plant_Fungal_Acyltransferase"/>
</dbReference>
<evidence type="ECO:0000256" key="1">
    <source>
        <dbReference type="ARBA" id="ARBA00009861"/>
    </source>
</evidence>
<dbReference type="InterPro" id="IPR023213">
    <property type="entry name" value="CAT-like_dom_sf"/>
</dbReference>
<protein>
    <submittedName>
        <fullName evidence="4">Uncharacterized protein</fullName>
    </submittedName>
</protein>
<keyword evidence="2" id="KW-0808">Transferase</keyword>
<dbReference type="PANTHER" id="PTHR31642">
    <property type="entry name" value="TRICHOTHECENE 3-O-ACETYLTRANSFERASE"/>
    <property type="match status" value="1"/>
</dbReference>
<accession>A0ABC9E4X2</accession>
<dbReference type="Gene3D" id="3.30.559.10">
    <property type="entry name" value="Chloramphenicol acetyltransferase-like domain"/>
    <property type="match status" value="2"/>
</dbReference>
<reference evidence="5" key="1">
    <citation type="submission" date="2024-06" db="EMBL/GenBank/DDBJ databases">
        <authorList>
            <person name="Ryan C."/>
        </authorList>
    </citation>
    <scope>NUCLEOTIDE SEQUENCE [LARGE SCALE GENOMIC DNA]</scope>
</reference>
<comment type="similarity">
    <text evidence="1">Belongs to the plant acyltransferase family.</text>
</comment>
<evidence type="ECO:0000256" key="2">
    <source>
        <dbReference type="ARBA" id="ARBA00022679"/>
    </source>
</evidence>
<keyword evidence="3" id="KW-0012">Acyltransferase</keyword>
<evidence type="ECO:0000313" key="5">
    <source>
        <dbReference type="Proteomes" id="UP001497457"/>
    </source>
</evidence>
<keyword evidence="5" id="KW-1185">Reference proteome</keyword>
<name>A0ABC9E4X2_9POAL</name>
<proteinExistence type="inferred from homology"/>
<sequence>MPVDRLDVVVASRTLVPASHPPPGFPAVLQVSNLDLIFGSFHVYFIAVYPAPTAGFPAVAAAVRAALPAFLSHFYPFAGRVVTDASTGVPEIACTNAGAELVLADASAAALAEVGFPDAARSLGAIPVPFARDLALSLQLVRFACGGFALSWGCNHLLVDGHGATAMCNAWAELLRTGGVSWDPHHERASLFRPRSPPRFDAPLLDAEFTRYAPGKLPNALLTATLVRRNYVVSAADVARLRAAASTPTRRATRIEALPAHVWKLLAAAVDGCDTHCRMAWPVDGRARLDPGKYDRDTLSRYLGNVVTYASREAEVEAVSSATLAEVAAMAGAAIAEVFRSERFEELVDWMEARKGVFREEGGGKWTETVGTGTGSPALLLSAFASFRVEGDFGFGRPRLMVPWLRPGRNGSAAMVVTRSPGGDGAWVVSARLWPKLADAVEADPEAVFMPATAERLGFGARELPLPGSVVQQHDASPTPA</sequence>
<evidence type="ECO:0000313" key="4">
    <source>
        <dbReference type="EMBL" id="CAL5051092.1"/>
    </source>
</evidence>
<dbReference type="PANTHER" id="PTHR31642:SF237">
    <property type="entry name" value="OS06G0151100 PROTEIN"/>
    <property type="match status" value="1"/>
</dbReference>
<dbReference type="Pfam" id="PF02458">
    <property type="entry name" value="Transferase"/>
    <property type="match status" value="1"/>
</dbReference>
<reference evidence="4 5" key="2">
    <citation type="submission" date="2024-10" db="EMBL/GenBank/DDBJ databases">
        <authorList>
            <person name="Ryan C."/>
        </authorList>
    </citation>
    <scope>NUCLEOTIDE SEQUENCE [LARGE SCALE GENOMIC DNA]</scope>
</reference>
<dbReference type="AlphaFoldDB" id="A0ABC9E4X2"/>
<dbReference type="SUPFAM" id="SSF52777">
    <property type="entry name" value="CoA-dependent acyltransferases"/>
    <property type="match status" value="1"/>
</dbReference>
<dbReference type="EMBL" id="OZ075146">
    <property type="protein sequence ID" value="CAL5051092.1"/>
    <property type="molecule type" value="Genomic_DNA"/>
</dbReference>